<accession>A0A5N6XLJ8</accession>
<sequence length="207" mass="24375">MATTEFDEIGKKDPTLRDLAGYKIDKLYLNIWDIIQGSRMKLDKPSLSNFYENAFKTVQADTKERSEEVINEEGNTVTRTVVPRIQSNNSEFYKGMIATIATQQYNKAMREYHKQTKDQGKVITILRLYMSDPIRTKLVTFNDAAEAFNYLVKQYKLSDRQNGQQLLQEIEHLYLKNCKNLDDFFSRFEDRVDHLREIGFQYDENLI</sequence>
<gene>
    <name evidence="1" type="ORF">BDV24DRAFT_170494</name>
</gene>
<dbReference type="AlphaFoldDB" id="A0A5N6XLJ8"/>
<organism evidence="1">
    <name type="scientific">Aspergillus arachidicola</name>
    <dbReference type="NCBI Taxonomy" id="656916"/>
    <lineage>
        <taxon>Eukaryota</taxon>
        <taxon>Fungi</taxon>
        <taxon>Dikarya</taxon>
        <taxon>Ascomycota</taxon>
        <taxon>Pezizomycotina</taxon>
        <taxon>Eurotiomycetes</taxon>
        <taxon>Eurotiomycetidae</taxon>
        <taxon>Eurotiales</taxon>
        <taxon>Aspergillaceae</taxon>
        <taxon>Aspergillus</taxon>
        <taxon>Aspergillus subgen. Circumdati</taxon>
    </lineage>
</organism>
<dbReference type="OrthoDB" id="4239548at2759"/>
<dbReference type="EMBL" id="ML737372">
    <property type="protein sequence ID" value="KAE8334155.1"/>
    <property type="molecule type" value="Genomic_DNA"/>
</dbReference>
<dbReference type="Proteomes" id="UP000325558">
    <property type="component" value="Unassembled WGS sequence"/>
</dbReference>
<reference evidence="1" key="1">
    <citation type="submission" date="2019-04" db="EMBL/GenBank/DDBJ databases">
        <title>Friends and foes A comparative genomics study of 23 Aspergillus species from section Flavi.</title>
        <authorList>
            <consortium name="DOE Joint Genome Institute"/>
            <person name="Kjaerbolling I."/>
            <person name="Vesth T."/>
            <person name="Frisvad J.C."/>
            <person name="Nybo J.L."/>
            <person name="Theobald S."/>
            <person name="Kildgaard S."/>
            <person name="Isbrandt T."/>
            <person name="Kuo A."/>
            <person name="Sato A."/>
            <person name="Lyhne E.K."/>
            <person name="Kogle M.E."/>
            <person name="Wiebenga A."/>
            <person name="Kun R.S."/>
            <person name="Lubbers R.J."/>
            <person name="Makela M.R."/>
            <person name="Barry K."/>
            <person name="Chovatia M."/>
            <person name="Clum A."/>
            <person name="Daum C."/>
            <person name="Haridas S."/>
            <person name="He G."/>
            <person name="LaButti K."/>
            <person name="Lipzen A."/>
            <person name="Mondo S."/>
            <person name="Riley R."/>
            <person name="Salamov A."/>
            <person name="Simmons B.A."/>
            <person name="Magnuson J.K."/>
            <person name="Henrissat B."/>
            <person name="Mortensen U.H."/>
            <person name="Larsen T.O."/>
            <person name="Devries R.P."/>
            <person name="Grigoriev I.V."/>
            <person name="Machida M."/>
            <person name="Baker S.E."/>
            <person name="Andersen M.R."/>
        </authorList>
    </citation>
    <scope>NUCLEOTIDE SEQUENCE</scope>
    <source>
        <strain evidence="1">CBS 117612</strain>
    </source>
</reference>
<evidence type="ECO:0000313" key="1">
    <source>
        <dbReference type="EMBL" id="KAE8334155.1"/>
    </source>
</evidence>
<proteinExistence type="predicted"/>
<protein>
    <submittedName>
        <fullName evidence="1">Uncharacterized protein</fullName>
    </submittedName>
</protein>
<name>A0A5N6XLJ8_9EURO</name>